<name>A0A853C262_9ACTN</name>
<keyword evidence="3" id="KW-1185">Reference proteome</keyword>
<feature type="signal peptide" evidence="1">
    <location>
        <begin position="1"/>
        <end position="29"/>
    </location>
</feature>
<feature type="chain" id="PRO_5038525453" evidence="1">
    <location>
        <begin position="30"/>
        <end position="43"/>
    </location>
</feature>
<evidence type="ECO:0000313" key="2">
    <source>
        <dbReference type="EMBL" id="NYJ01414.1"/>
    </source>
</evidence>
<proteinExistence type="predicted"/>
<comment type="caution">
    <text evidence="2">The sequence shown here is derived from an EMBL/GenBank/DDBJ whole genome shotgun (WGS) entry which is preliminary data.</text>
</comment>
<protein>
    <submittedName>
        <fullName evidence="2">Uncharacterized protein</fullName>
    </submittedName>
</protein>
<organism evidence="2 3">
    <name type="scientific">Nocardioides thalensis</name>
    <dbReference type="NCBI Taxonomy" id="1914755"/>
    <lineage>
        <taxon>Bacteria</taxon>
        <taxon>Bacillati</taxon>
        <taxon>Actinomycetota</taxon>
        <taxon>Actinomycetes</taxon>
        <taxon>Propionibacteriales</taxon>
        <taxon>Nocardioidaceae</taxon>
        <taxon>Nocardioides</taxon>
    </lineage>
</organism>
<evidence type="ECO:0000256" key="1">
    <source>
        <dbReference type="SAM" id="SignalP"/>
    </source>
</evidence>
<evidence type="ECO:0000313" key="3">
    <source>
        <dbReference type="Proteomes" id="UP000530424"/>
    </source>
</evidence>
<dbReference type="AlphaFoldDB" id="A0A853C262"/>
<gene>
    <name evidence="2" type="ORF">HNR19_002112</name>
</gene>
<sequence length="43" mass="4295">MNSIRKSLAATAVAVAALLVVGSAAPADAGRTVQPSARPIWCC</sequence>
<accession>A0A853C262</accession>
<keyword evidence="1" id="KW-0732">Signal</keyword>
<dbReference type="EMBL" id="JACCFP010000001">
    <property type="protein sequence ID" value="NYJ01414.1"/>
    <property type="molecule type" value="Genomic_DNA"/>
</dbReference>
<dbReference type="RefSeq" id="WP_281366472.1">
    <property type="nucleotide sequence ID" value="NZ_JACCFP010000001.1"/>
</dbReference>
<reference evidence="2 3" key="1">
    <citation type="submission" date="2020-07" db="EMBL/GenBank/DDBJ databases">
        <title>Sequencing the genomes of 1000 actinobacteria strains.</title>
        <authorList>
            <person name="Klenk H.-P."/>
        </authorList>
    </citation>
    <scope>NUCLEOTIDE SEQUENCE [LARGE SCALE GENOMIC DNA]</scope>
    <source>
        <strain evidence="2 3">DSM 103833</strain>
    </source>
</reference>
<dbReference type="Proteomes" id="UP000530424">
    <property type="component" value="Unassembled WGS sequence"/>
</dbReference>